<feature type="compositionally biased region" description="Low complexity" evidence="1">
    <location>
        <begin position="169"/>
        <end position="182"/>
    </location>
</feature>
<keyword evidence="2" id="KW-1133">Transmembrane helix</keyword>
<proteinExistence type="predicted"/>
<reference evidence="4 5" key="1">
    <citation type="journal article" date="2016" name="Nat. Commun.">
        <title>Thousands of microbial genomes shed light on interconnected biogeochemical processes in an aquifer system.</title>
        <authorList>
            <person name="Anantharaman K."/>
            <person name="Brown C.T."/>
            <person name="Hug L.A."/>
            <person name="Sharon I."/>
            <person name="Castelle C.J."/>
            <person name="Probst A.J."/>
            <person name="Thomas B.C."/>
            <person name="Singh A."/>
            <person name="Wilkins M.J."/>
            <person name="Karaoz U."/>
            <person name="Brodie E.L."/>
            <person name="Williams K.H."/>
            <person name="Hubbard S.S."/>
            <person name="Banfield J.F."/>
        </authorList>
    </citation>
    <scope>NUCLEOTIDE SEQUENCE [LARGE SCALE GENOMIC DNA]</scope>
</reference>
<feature type="transmembrane region" description="Helical" evidence="2">
    <location>
        <begin position="462"/>
        <end position="480"/>
    </location>
</feature>
<comment type="caution">
    <text evidence="4">The sequence shown here is derived from an EMBL/GenBank/DDBJ whole genome shotgun (WGS) entry which is preliminary data.</text>
</comment>
<dbReference type="SUPFAM" id="SSF49464">
    <property type="entry name" value="Carboxypeptidase regulatory domain-like"/>
    <property type="match status" value="1"/>
</dbReference>
<keyword evidence="2" id="KW-0812">Transmembrane</keyword>
<gene>
    <name evidence="4" type="ORF">A2995_00135</name>
</gene>
<dbReference type="Proteomes" id="UP000185809">
    <property type="component" value="Unassembled WGS sequence"/>
</dbReference>
<evidence type="ECO:0000256" key="1">
    <source>
        <dbReference type="SAM" id="MobiDB-lite"/>
    </source>
</evidence>
<dbReference type="AlphaFoldDB" id="A0A1F6X210"/>
<feature type="compositionally biased region" description="Pro residues" evidence="1">
    <location>
        <begin position="183"/>
        <end position="199"/>
    </location>
</feature>
<feature type="transmembrane region" description="Helical" evidence="2">
    <location>
        <begin position="288"/>
        <end position="305"/>
    </location>
</feature>
<evidence type="ECO:0000256" key="3">
    <source>
        <dbReference type="SAM" id="SignalP"/>
    </source>
</evidence>
<dbReference type="InterPro" id="IPR008969">
    <property type="entry name" value="CarboxyPept-like_regulatory"/>
</dbReference>
<evidence type="ECO:0000256" key="2">
    <source>
        <dbReference type="SAM" id="Phobius"/>
    </source>
</evidence>
<feature type="chain" id="PRO_5009225771" description="Carboxypeptidase regulatory-like domain-containing protein" evidence="3">
    <location>
        <begin position="24"/>
        <end position="569"/>
    </location>
</feature>
<feature type="region of interest" description="Disordered" evidence="1">
    <location>
        <begin position="169"/>
        <end position="212"/>
    </location>
</feature>
<evidence type="ECO:0000313" key="5">
    <source>
        <dbReference type="Proteomes" id="UP000185809"/>
    </source>
</evidence>
<keyword evidence="2" id="KW-0472">Membrane</keyword>
<name>A0A1F6X210_9BACT</name>
<feature type="transmembrane region" description="Helical" evidence="2">
    <location>
        <begin position="435"/>
        <end position="456"/>
    </location>
</feature>
<sequence>MIKAKYIIILFFLLVFLPSPTLAENIDNTYYRAQVIEDSSYLNFNCDTYCNVTVSGSELTGYAWSENYGWISLNCSNDNSCASSNFKISNNGNGTLSGYAWGENIGWINFGPHSGSSTSQVSISNAGDFRGYAWGENIGWISFSCNNNNSCATPTNGTNDWEVRTYWIPTSVSSGGDSGPGSTPDPTPDPIPDPTPDPTPTQGASSDGSSLETIPQPVLSELLLGQIKTSFETTIKAISFASQELKKIVNNPTGDAITKIVSTTGVVTGTTVSVASALFLNPISFSEIILIPARLWGLLMTVFGLKKRRRPWGTVYDSITKQPLDPAYVVLQDLEGKEINTSITDLDGRYGFLTTPGKYKILANKTNYNFPSKNLYGKIRDELYNDLYFNEEIEIKEDGEIINKNIPLDPINFDWNEFQKREQKLMKFYSRRSLFLARLSGTFFVIGFTVALLAAFLAPKTYNIIILGLYFVLLVVRQVGLKPKSQGGITSKDTGKPMPFAILRIFNTAMDTEIAHKVANQTGRYFCLVANGTYGIKVEKKNEDGSYSLVYTSELIKVTNGIINKMFEV</sequence>
<evidence type="ECO:0000313" key="4">
    <source>
        <dbReference type="EMBL" id="OGI88133.1"/>
    </source>
</evidence>
<protein>
    <recommendedName>
        <fullName evidence="6">Carboxypeptidase regulatory-like domain-containing protein</fullName>
    </recommendedName>
</protein>
<organism evidence="4 5">
    <name type="scientific">Candidatus Nomurabacteria bacterium RIFCSPLOWO2_01_FULL_33_24</name>
    <dbReference type="NCBI Taxonomy" id="1801765"/>
    <lineage>
        <taxon>Bacteria</taxon>
        <taxon>Candidatus Nomuraibacteriota</taxon>
    </lineage>
</organism>
<keyword evidence="3" id="KW-0732">Signal</keyword>
<evidence type="ECO:0008006" key="6">
    <source>
        <dbReference type="Google" id="ProtNLM"/>
    </source>
</evidence>
<dbReference type="EMBL" id="MFUP01000005">
    <property type="protein sequence ID" value="OGI88133.1"/>
    <property type="molecule type" value="Genomic_DNA"/>
</dbReference>
<feature type="signal peptide" evidence="3">
    <location>
        <begin position="1"/>
        <end position="23"/>
    </location>
</feature>
<accession>A0A1F6X210</accession>
<dbReference type="Gene3D" id="2.60.40.1120">
    <property type="entry name" value="Carboxypeptidase-like, regulatory domain"/>
    <property type="match status" value="1"/>
</dbReference>